<proteinExistence type="predicted"/>
<comment type="caution">
    <text evidence="2">The sequence shown here is derived from an EMBL/GenBank/DDBJ whole genome shotgun (WGS) entry which is preliminary data.</text>
</comment>
<accession>A0AAW0G113</accession>
<dbReference type="AlphaFoldDB" id="A0AAW0G113"/>
<dbReference type="EMBL" id="JASBNA010000018">
    <property type="protein sequence ID" value="KAK7686077.1"/>
    <property type="molecule type" value="Genomic_DNA"/>
</dbReference>
<organism evidence="2 3">
    <name type="scientific">Cerrena zonata</name>
    <dbReference type="NCBI Taxonomy" id="2478898"/>
    <lineage>
        <taxon>Eukaryota</taxon>
        <taxon>Fungi</taxon>
        <taxon>Dikarya</taxon>
        <taxon>Basidiomycota</taxon>
        <taxon>Agaricomycotina</taxon>
        <taxon>Agaricomycetes</taxon>
        <taxon>Polyporales</taxon>
        <taxon>Cerrenaceae</taxon>
        <taxon>Cerrena</taxon>
    </lineage>
</organism>
<dbReference type="PANTHER" id="PTHR38846:SF1">
    <property type="entry name" value="C3H1-TYPE DOMAIN-CONTAINING PROTEIN"/>
    <property type="match status" value="1"/>
</dbReference>
<evidence type="ECO:0000313" key="2">
    <source>
        <dbReference type="EMBL" id="KAK7686077.1"/>
    </source>
</evidence>
<feature type="region of interest" description="Disordered" evidence="1">
    <location>
        <begin position="31"/>
        <end position="81"/>
    </location>
</feature>
<reference evidence="2 3" key="1">
    <citation type="submission" date="2022-09" db="EMBL/GenBank/DDBJ databases">
        <authorList>
            <person name="Palmer J.M."/>
        </authorList>
    </citation>
    <scope>NUCLEOTIDE SEQUENCE [LARGE SCALE GENOMIC DNA]</scope>
    <source>
        <strain evidence="2 3">DSM 7382</strain>
    </source>
</reference>
<gene>
    <name evidence="2" type="ORF">QCA50_010889</name>
</gene>
<dbReference type="Proteomes" id="UP001385951">
    <property type="component" value="Unassembled WGS sequence"/>
</dbReference>
<evidence type="ECO:0000256" key="1">
    <source>
        <dbReference type="SAM" id="MobiDB-lite"/>
    </source>
</evidence>
<name>A0AAW0G113_9APHY</name>
<protein>
    <submittedName>
        <fullName evidence="2">Uncharacterized protein</fullName>
    </submittedName>
</protein>
<evidence type="ECO:0000313" key="3">
    <source>
        <dbReference type="Proteomes" id="UP001385951"/>
    </source>
</evidence>
<feature type="compositionally biased region" description="Basic residues" evidence="1">
    <location>
        <begin position="38"/>
        <end position="77"/>
    </location>
</feature>
<dbReference type="PANTHER" id="PTHR38846">
    <property type="entry name" value="C3H1-TYPE DOMAIN-CONTAINING PROTEIN"/>
    <property type="match status" value="1"/>
</dbReference>
<keyword evidence="3" id="KW-1185">Reference proteome</keyword>
<sequence>MLASALTRPESRLYITLDTFQRSIPVFSLASTAQRRNMSSRKAKAKSPRQGRKHKPPKKKNEKRTTRPPKKKNKKITARAPKVASTSGLAFKMSHIDAFFAAYKKFAYDSTQPIMKQFNSLAVTLKLWRSKEHKDEVYDDLRRAMVQDFNETFGVDANDLKAWQRLCRMLDISPIPGTIHTCRLELSNLFVNIVDLLEAVRNGTPIGRFESLDALREYTQEEEKFFPRNHPLAGGVLKALLRRVG</sequence>